<protein>
    <submittedName>
        <fullName evidence="1">Uncharacterized protein</fullName>
    </submittedName>
</protein>
<name>A0A8S5QL93_9CAUD</name>
<accession>A0A8S5QL93</accession>
<proteinExistence type="predicted"/>
<evidence type="ECO:0000313" key="1">
    <source>
        <dbReference type="EMBL" id="DAE19848.1"/>
    </source>
</evidence>
<dbReference type="EMBL" id="BK015688">
    <property type="protein sequence ID" value="DAE19848.1"/>
    <property type="molecule type" value="Genomic_DNA"/>
</dbReference>
<organism evidence="1">
    <name type="scientific">Siphoviridae sp. ctVCm11</name>
    <dbReference type="NCBI Taxonomy" id="2826358"/>
    <lineage>
        <taxon>Viruses</taxon>
        <taxon>Duplodnaviria</taxon>
        <taxon>Heunggongvirae</taxon>
        <taxon>Uroviricota</taxon>
        <taxon>Caudoviricetes</taxon>
    </lineage>
</organism>
<sequence length="107" mass="12095">MKHYFSPFNSLHFTIINGILHHFIERGNNLRENARRYNLDRPRRPLQQTAGPFCSQRGAVAAACLDLTPLYLTTSIPKPCNKTALDVVRQALILRLRGAKIGKIKVA</sequence>
<reference evidence="1" key="1">
    <citation type="journal article" date="2021" name="Proc. Natl. Acad. Sci. U.S.A.">
        <title>A Catalog of Tens of Thousands of Viruses from Human Metagenomes Reveals Hidden Associations with Chronic Diseases.</title>
        <authorList>
            <person name="Tisza M.J."/>
            <person name="Buck C.B."/>
        </authorList>
    </citation>
    <scope>NUCLEOTIDE SEQUENCE</scope>
    <source>
        <strain evidence="1">CtVCm11</strain>
    </source>
</reference>